<comment type="caution">
    <text evidence="2">The sequence shown here is derived from an EMBL/GenBank/DDBJ whole genome shotgun (WGS) entry which is preliminary data.</text>
</comment>
<evidence type="ECO:0000313" key="2">
    <source>
        <dbReference type="EMBL" id="MCT7359415.1"/>
    </source>
</evidence>
<reference evidence="2" key="1">
    <citation type="journal article" date="2022" name="Front. Microbiol.">
        <title>Genome-based taxonomic rearrangement of Oceanobacter-related bacteria including the description of Thalassolituus hydrocarbonoclasticus sp. nov. and Thalassolituus pacificus sp. nov. and emended description of the genus Thalassolituus.</title>
        <authorList>
            <person name="Dong C."/>
            <person name="Wei L."/>
            <person name="Wang J."/>
            <person name="Lai Q."/>
            <person name="Huang Z."/>
            <person name="Shao Z."/>
        </authorList>
    </citation>
    <scope>NUCLEOTIDE SEQUENCE</scope>
    <source>
        <strain evidence="2">59MF3M-4</strain>
    </source>
</reference>
<gene>
    <name evidence="2" type="ORF">NYR02_10310</name>
</gene>
<dbReference type="RefSeq" id="WP_260976288.1">
    <property type="nucleotide sequence ID" value="NZ_JAOANI010000017.1"/>
</dbReference>
<dbReference type="InterPro" id="IPR022020">
    <property type="entry name" value="DUF3601"/>
</dbReference>
<evidence type="ECO:0000259" key="1">
    <source>
        <dbReference type="Pfam" id="PF12208"/>
    </source>
</evidence>
<keyword evidence="3" id="KW-1185">Reference proteome</keyword>
<protein>
    <submittedName>
        <fullName evidence="2">DUF3601 domain-containing protein</fullName>
    </submittedName>
</protein>
<dbReference type="Proteomes" id="UP001147830">
    <property type="component" value="Unassembled WGS sequence"/>
</dbReference>
<dbReference type="Pfam" id="PF12208">
    <property type="entry name" value="DUF3601"/>
    <property type="match status" value="1"/>
</dbReference>
<proteinExistence type="predicted"/>
<organism evidence="2 3">
    <name type="scientific">Thalassolituus pacificus</name>
    <dbReference type="NCBI Taxonomy" id="2975440"/>
    <lineage>
        <taxon>Bacteria</taxon>
        <taxon>Pseudomonadati</taxon>
        <taxon>Pseudomonadota</taxon>
        <taxon>Gammaproteobacteria</taxon>
        <taxon>Oceanospirillales</taxon>
        <taxon>Oceanospirillaceae</taxon>
        <taxon>Thalassolituus</taxon>
    </lineage>
</organism>
<sequence length="103" mass="11900">MTFGPKPAGTWTGHKAANCGDNHNFLRAGERYEVIQAFTDYDQHLHAVGESWGFLGYSFLPYDDGMSFFVSFDGEQEWHIRLQWRPEEQGQLLDNLAQYIRAL</sequence>
<dbReference type="AlphaFoldDB" id="A0A9X2WFL0"/>
<accession>A0A9X2WFL0</accession>
<dbReference type="EMBL" id="JAOANI010000017">
    <property type="protein sequence ID" value="MCT7359415.1"/>
    <property type="molecule type" value="Genomic_DNA"/>
</dbReference>
<feature type="domain" description="DUF3601" evidence="1">
    <location>
        <begin position="24"/>
        <end position="98"/>
    </location>
</feature>
<name>A0A9X2WFL0_9GAMM</name>
<evidence type="ECO:0000313" key="3">
    <source>
        <dbReference type="Proteomes" id="UP001147830"/>
    </source>
</evidence>
<reference evidence="2" key="2">
    <citation type="submission" date="2022-08" db="EMBL/GenBank/DDBJ databases">
        <authorList>
            <person name="Dong C."/>
        </authorList>
    </citation>
    <scope>NUCLEOTIDE SEQUENCE</scope>
    <source>
        <strain evidence="2">59MF3M-4</strain>
    </source>
</reference>
<dbReference type="Gene3D" id="2.30.30.350">
    <property type="entry name" value="mobile metagenome of vibrio cholerae. Integron cassette protein vch_cass4"/>
    <property type="match status" value="1"/>
</dbReference>